<dbReference type="EMBL" id="ATHJ01000110">
    <property type="protein sequence ID" value="EPR34813.1"/>
    <property type="molecule type" value="Genomic_DNA"/>
</dbReference>
<dbReference type="PATRIC" id="fig|1121405.3.peg.3664"/>
<evidence type="ECO:0000256" key="1">
    <source>
        <dbReference type="ARBA" id="ARBA00022679"/>
    </source>
</evidence>
<dbReference type="Pfam" id="PF02685">
    <property type="entry name" value="Glucokinase"/>
    <property type="match status" value="1"/>
</dbReference>
<organism evidence="5 6">
    <name type="scientific">Desulfococcus multivorans DSM 2059</name>
    <dbReference type="NCBI Taxonomy" id="1121405"/>
    <lineage>
        <taxon>Bacteria</taxon>
        <taxon>Pseudomonadati</taxon>
        <taxon>Thermodesulfobacteriota</taxon>
        <taxon>Desulfobacteria</taxon>
        <taxon>Desulfobacterales</taxon>
        <taxon>Desulfococcaceae</taxon>
        <taxon>Desulfococcus</taxon>
    </lineage>
</organism>
<accession>S7UR97</accession>
<sequence length="337" mass="35810">MDGNDGGALLIDVGGTHTRLAVCNGPNGNIFPQGIKIYESRVYPGIDKIIQNYRSSLGILPKAVVIGVAGPVTEDSAGATNLTWTINAKKLKTAIGFSEVRIINDVEALGYAIEVLGENDIEIIHSGKRCLRSPAALIAPGTGLGESFLVPSENGFQVFPSEGGHADFAPTNAMEIGLLDFLLKRGNHVSYERVCSGPGICNIYRYLADKRICFEPSWLKKRIETAEDPAAIIARNALSGTDATAITVRTVEIFVSILGAEAGNLAMRYGAGGGIYIGGGIAPKIRPFLTRAAFVLSFKAKGRLSGYVSSIPVMLIRKPEANLWGLANYAQKTLTTG</sequence>
<dbReference type="PANTHER" id="PTHR47363">
    <property type="entry name" value="GLUCOKINASE"/>
    <property type="match status" value="1"/>
</dbReference>
<keyword evidence="3" id="KW-0324">Glycolysis</keyword>
<keyword evidence="6" id="KW-1185">Reference proteome</keyword>
<dbReference type="NCBIfam" id="TIGR00749">
    <property type="entry name" value="glk"/>
    <property type="match status" value="1"/>
</dbReference>
<dbReference type="HAMAP" id="MF_00524">
    <property type="entry name" value="Glucokinase"/>
    <property type="match status" value="1"/>
</dbReference>
<dbReference type="GO" id="GO:0005524">
    <property type="term" value="F:ATP binding"/>
    <property type="evidence" value="ECO:0007669"/>
    <property type="project" value="UniProtKB-UniRule"/>
</dbReference>
<evidence type="ECO:0000313" key="6">
    <source>
        <dbReference type="Proteomes" id="UP000014977"/>
    </source>
</evidence>
<gene>
    <name evidence="3" type="primary">glk</name>
    <name evidence="5" type="ORF">dsmv_3192</name>
</gene>
<comment type="catalytic activity">
    <reaction evidence="3">
        <text>D-glucose + ATP = D-glucose 6-phosphate + ADP + H(+)</text>
        <dbReference type="Rhea" id="RHEA:17825"/>
        <dbReference type="ChEBI" id="CHEBI:4167"/>
        <dbReference type="ChEBI" id="CHEBI:15378"/>
        <dbReference type="ChEBI" id="CHEBI:30616"/>
        <dbReference type="ChEBI" id="CHEBI:61548"/>
        <dbReference type="ChEBI" id="CHEBI:456216"/>
        <dbReference type="EC" id="2.7.1.2"/>
    </reaction>
</comment>
<dbReference type="InterPro" id="IPR043129">
    <property type="entry name" value="ATPase_NBD"/>
</dbReference>
<dbReference type="OrthoDB" id="257751at2"/>
<proteinExistence type="inferred from homology"/>
<evidence type="ECO:0000256" key="2">
    <source>
        <dbReference type="ARBA" id="ARBA00022777"/>
    </source>
</evidence>
<dbReference type="eggNOG" id="COG0837">
    <property type="taxonomic scope" value="Bacteria"/>
</dbReference>
<feature type="binding site" evidence="3">
    <location>
        <begin position="11"/>
        <end position="16"/>
    </location>
    <ligand>
        <name>ATP</name>
        <dbReference type="ChEBI" id="CHEBI:30616"/>
    </ligand>
</feature>
<dbReference type="AlphaFoldDB" id="S7UR97"/>
<keyword evidence="3" id="KW-0067">ATP-binding</keyword>
<evidence type="ECO:0000256" key="3">
    <source>
        <dbReference type="HAMAP-Rule" id="MF_00524"/>
    </source>
</evidence>
<reference evidence="5 6" key="1">
    <citation type="journal article" date="2013" name="Genome Announc.">
        <title>Draft genome sequences for three mercury-methylating, sulfate-reducing bacteria.</title>
        <authorList>
            <person name="Brown S.D."/>
            <person name="Hurt R.A.Jr."/>
            <person name="Gilmour C.C."/>
            <person name="Elias D.A."/>
        </authorList>
    </citation>
    <scope>NUCLEOTIDE SEQUENCE [LARGE SCALE GENOMIC DNA]</scope>
    <source>
        <strain evidence="5 6">DSM 2059</strain>
    </source>
</reference>
<dbReference type="Gene3D" id="3.30.420.40">
    <property type="match status" value="1"/>
</dbReference>
<dbReference type="GO" id="GO:0005536">
    <property type="term" value="F:D-glucose binding"/>
    <property type="evidence" value="ECO:0007669"/>
    <property type="project" value="InterPro"/>
</dbReference>
<protein>
    <recommendedName>
        <fullName evidence="3">Glucokinase</fullName>
        <ecNumber evidence="3">2.7.1.2</ecNumber>
    </recommendedName>
    <alternativeName>
        <fullName evidence="3">Glucose kinase</fullName>
    </alternativeName>
</protein>
<comment type="subcellular location">
    <subcellularLocation>
        <location evidence="3">Cytoplasm</location>
    </subcellularLocation>
</comment>
<dbReference type="RefSeq" id="WP_020878282.1">
    <property type="nucleotide sequence ID" value="NZ_ATHJ01000110.1"/>
</dbReference>
<keyword evidence="1 3" id="KW-0808">Transferase</keyword>
<dbReference type="EC" id="2.7.1.2" evidence="3"/>
<dbReference type="InterPro" id="IPR003836">
    <property type="entry name" value="Glucokinase"/>
</dbReference>
<keyword evidence="3" id="KW-0547">Nucleotide-binding</keyword>
<dbReference type="Gene3D" id="3.40.367.20">
    <property type="match status" value="1"/>
</dbReference>
<comment type="caution">
    <text evidence="5">The sequence shown here is derived from an EMBL/GenBank/DDBJ whole genome shotgun (WGS) entry which is preliminary data.</text>
</comment>
<keyword evidence="3" id="KW-0963">Cytoplasm</keyword>
<dbReference type="STRING" id="897.B2D07_06935"/>
<name>S7UR97_DESML</name>
<dbReference type="PANTHER" id="PTHR47363:SF1">
    <property type="entry name" value="GLUCOKINASE"/>
    <property type="match status" value="1"/>
</dbReference>
<dbReference type="GO" id="GO:0005737">
    <property type="term" value="C:cytoplasm"/>
    <property type="evidence" value="ECO:0007669"/>
    <property type="project" value="UniProtKB-SubCell"/>
</dbReference>
<dbReference type="SUPFAM" id="SSF53067">
    <property type="entry name" value="Actin-like ATPase domain"/>
    <property type="match status" value="1"/>
</dbReference>
<dbReference type="CDD" id="cd24008">
    <property type="entry name" value="ASKHA_NBD_GLK"/>
    <property type="match status" value="1"/>
</dbReference>
<evidence type="ECO:0000313" key="5">
    <source>
        <dbReference type="EMBL" id="EPR34813.1"/>
    </source>
</evidence>
<comment type="similarity">
    <text evidence="3 4">Belongs to the bacterial glucokinase family.</text>
</comment>
<dbReference type="Proteomes" id="UP000014977">
    <property type="component" value="Unassembled WGS sequence"/>
</dbReference>
<dbReference type="GO" id="GO:0006096">
    <property type="term" value="P:glycolytic process"/>
    <property type="evidence" value="ECO:0007669"/>
    <property type="project" value="UniProtKB-UniRule"/>
</dbReference>
<dbReference type="GO" id="GO:0004340">
    <property type="term" value="F:glucokinase activity"/>
    <property type="evidence" value="ECO:0007669"/>
    <property type="project" value="UniProtKB-UniRule"/>
</dbReference>
<evidence type="ECO:0000256" key="4">
    <source>
        <dbReference type="RuleBase" id="RU004046"/>
    </source>
</evidence>
<keyword evidence="2 3" id="KW-0418">Kinase</keyword>